<dbReference type="PANTHER" id="PTHR38074">
    <property type="entry name" value="ALTERED INHERITANCE OF MITOCHONDRIA PROTEIN 24, MITOCHONDRIAL"/>
    <property type="match status" value="1"/>
</dbReference>
<dbReference type="Pfam" id="PF01987">
    <property type="entry name" value="AIM24"/>
    <property type="match status" value="1"/>
</dbReference>
<keyword evidence="2" id="KW-1185">Reference proteome</keyword>
<sequence>MTSHRFKVSEQSGNGLGIEVYEVATMQRLIQTRGGSPELLEHYHATGKRQVRFVLEGAGILLEPGAFLYSHGTITSAVKQHEKGNMFARALRSAGTGESAFATSFDGRGEVWTELTSQHFVIAEMEPGEDFLLDDRAFFGCQNTVNLSTHLHTGLSGALSGNGLAQPKLSGRGLFVIESPVPAEEIEVIELNGEELIVDGDLLLMYSASLQVQLRPLVKGLRNALRSGEGLVYVLRGKGQVFFTPTHKRPSVASV</sequence>
<dbReference type="PANTHER" id="PTHR38074:SF1">
    <property type="entry name" value="ALTERED INHERITANCE OF MITOCHONDRIA PROTEIN 24, MITOCHONDRIAL"/>
    <property type="match status" value="1"/>
</dbReference>
<comment type="caution">
    <text evidence="1">The sequence shown here is derived from an EMBL/GenBank/DDBJ whole genome shotgun (WGS) entry which is preliminary data.</text>
</comment>
<protein>
    <recommendedName>
        <fullName evidence="3">AIM24 family protein</fullName>
    </recommendedName>
</protein>
<dbReference type="EMBL" id="BMQL01000066">
    <property type="protein sequence ID" value="GGR34940.1"/>
    <property type="molecule type" value="Genomic_DNA"/>
</dbReference>
<accession>A0A918FFK4</accession>
<evidence type="ECO:0000313" key="1">
    <source>
        <dbReference type="EMBL" id="GGR34940.1"/>
    </source>
</evidence>
<dbReference type="SUPFAM" id="SSF51219">
    <property type="entry name" value="TRAP-like"/>
    <property type="match status" value="1"/>
</dbReference>
<evidence type="ECO:0000313" key="2">
    <source>
        <dbReference type="Proteomes" id="UP000603865"/>
    </source>
</evidence>
<reference evidence="1" key="1">
    <citation type="journal article" date="2014" name="Int. J. Syst. Evol. Microbiol.">
        <title>Complete genome sequence of Corynebacterium casei LMG S-19264T (=DSM 44701T), isolated from a smear-ripened cheese.</title>
        <authorList>
            <consortium name="US DOE Joint Genome Institute (JGI-PGF)"/>
            <person name="Walter F."/>
            <person name="Albersmeier A."/>
            <person name="Kalinowski J."/>
            <person name="Ruckert C."/>
        </authorList>
    </citation>
    <scope>NUCLEOTIDE SEQUENCE</scope>
    <source>
        <strain evidence="1">JCM 31311</strain>
    </source>
</reference>
<reference evidence="1" key="2">
    <citation type="submission" date="2020-09" db="EMBL/GenBank/DDBJ databases">
        <authorList>
            <person name="Sun Q."/>
            <person name="Ohkuma M."/>
        </authorList>
    </citation>
    <scope>NUCLEOTIDE SEQUENCE</scope>
    <source>
        <strain evidence="1">JCM 31311</strain>
    </source>
</reference>
<dbReference type="AlphaFoldDB" id="A0A918FFK4"/>
<dbReference type="Gene3D" id="3.60.160.10">
    <property type="entry name" value="Mitochondrial biogenesis AIM24"/>
    <property type="match status" value="1"/>
</dbReference>
<name>A0A918FFK4_9DEIO</name>
<dbReference type="Proteomes" id="UP000603865">
    <property type="component" value="Unassembled WGS sequence"/>
</dbReference>
<proteinExistence type="predicted"/>
<dbReference type="InterPro" id="IPR036983">
    <property type="entry name" value="AIM24_sf"/>
</dbReference>
<gene>
    <name evidence="1" type="ORF">GCM10008957_51180</name>
</gene>
<organism evidence="1 2">
    <name type="scientific">Deinococcus ruber</name>
    <dbReference type="NCBI Taxonomy" id="1848197"/>
    <lineage>
        <taxon>Bacteria</taxon>
        <taxon>Thermotogati</taxon>
        <taxon>Deinococcota</taxon>
        <taxon>Deinococci</taxon>
        <taxon>Deinococcales</taxon>
        <taxon>Deinococcaceae</taxon>
        <taxon>Deinococcus</taxon>
    </lineage>
</organism>
<dbReference type="InterPro" id="IPR016031">
    <property type="entry name" value="Trp_RNA-bd_attenuator-like_dom"/>
</dbReference>
<dbReference type="RefSeq" id="WP_189093365.1">
    <property type="nucleotide sequence ID" value="NZ_BMQL01000066.1"/>
</dbReference>
<dbReference type="InterPro" id="IPR002838">
    <property type="entry name" value="AIM24"/>
</dbReference>
<evidence type="ECO:0008006" key="3">
    <source>
        <dbReference type="Google" id="ProtNLM"/>
    </source>
</evidence>